<dbReference type="AlphaFoldDB" id="A0AAN7K1J5"/>
<evidence type="ECO:0000313" key="5">
    <source>
        <dbReference type="EMBL" id="KAK4757557.1"/>
    </source>
</evidence>
<dbReference type="InterPro" id="IPR035897">
    <property type="entry name" value="Toll_tir_struct_dom_sf"/>
</dbReference>
<evidence type="ECO:0000256" key="3">
    <source>
        <dbReference type="SAM" id="MobiDB-lite"/>
    </source>
</evidence>
<dbReference type="Pfam" id="PF23282">
    <property type="entry name" value="WHD_ROQ1"/>
    <property type="match status" value="1"/>
</dbReference>
<dbReference type="SMART" id="SM00255">
    <property type="entry name" value="TIR"/>
    <property type="match status" value="1"/>
</dbReference>
<name>A0AAN7K1J5_9MYRT</name>
<dbReference type="GO" id="GO:0043531">
    <property type="term" value="F:ADP binding"/>
    <property type="evidence" value="ECO:0007669"/>
    <property type="project" value="InterPro"/>
</dbReference>
<dbReference type="GO" id="GO:0006952">
    <property type="term" value="P:defense response"/>
    <property type="evidence" value="ECO:0007669"/>
    <property type="project" value="InterPro"/>
</dbReference>
<dbReference type="EMBL" id="JAXIOK010000012">
    <property type="protein sequence ID" value="KAK4757557.1"/>
    <property type="molecule type" value="Genomic_DNA"/>
</dbReference>
<gene>
    <name evidence="5" type="ORF">SAY87_018858</name>
</gene>
<dbReference type="InterPro" id="IPR000157">
    <property type="entry name" value="TIR_dom"/>
</dbReference>
<dbReference type="Gene3D" id="3.40.50.300">
    <property type="entry name" value="P-loop containing nucleotide triphosphate hydrolases"/>
    <property type="match status" value="1"/>
</dbReference>
<dbReference type="Gene3D" id="1.10.8.430">
    <property type="entry name" value="Helical domain of apoptotic protease-activating factors"/>
    <property type="match status" value="1"/>
</dbReference>
<accession>A0AAN7K1J5</accession>
<evidence type="ECO:0000256" key="1">
    <source>
        <dbReference type="ARBA" id="ARBA00022614"/>
    </source>
</evidence>
<keyword evidence="6" id="KW-1185">Reference proteome</keyword>
<dbReference type="PROSITE" id="PS50104">
    <property type="entry name" value="TIR"/>
    <property type="match status" value="1"/>
</dbReference>
<protein>
    <recommendedName>
        <fullName evidence="4">TIR domain-containing protein</fullName>
    </recommendedName>
</protein>
<dbReference type="InterPro" id="IPR027417">
    <property type="entry name" value="P-loop_NTPase"/>
</dbReference>
<dbReference type="InterPro" id="IPR042197">
    <property type="entry name" value="Apaf_helical"/>
</dbReference>
<dbReference type="SUPFAM" id="SSF52540">
    <property type="entry name" value="P-loop containing nucleoside triphosphate hydrolases"/>
    <property type="match status" value="1"/>
</dbReference>
<dbReference type="PANTHER" id="PTHR11017:SF570">
    <property type="entry name" value="DISEASE RESISTANCE PROTEIN (TIR-NBS CLASS)-RELATED"/>
    <property type="match status" value="1"/>
</dbReference>
<keyword evidence="1" id="KW-0433">Leucine-rich repeat</keyword>
<dbReference type="PANTHER" id="PTHR11017">
    <property type="entry name" value="LEUCINE-RICH REPEAT-CONTAINING PROTEIN"/>
    <property type="match status" value="1"/>
</dbReference>
<dbReference type="PRINTS" id="PR00364">
    <property type="entry name" value="DISEASERSIST"/>
</dbReference>
<dbReference type="Pfam" id="PF01582">
    <property type="entry name" value="TIR"/>
    <property type="match status" value="1"/>
</dbReference>
<comment type="caution">
    <text evidence="5">The sequence shown here is derived from an EMBL/GenBank/DDBJ whole genome shotgun (WGS) entry which is preliminary data.</text>
</comment>
<proteinExistence type="predicted"/>
<dbReference type="InterPro" id="IPR058192">
    <property type="entry name" value="WHD_ROQ1-like"/>
</dbReference>
<evidence type="ECO:0000313" key="6">
    <source>
        <dbReference type="Proteomes" id="UP001345219"/>
    </source>
</evidence>
<dbReference type="InterPro" id="IPR044974">
    <property type="entry name" value="Disease_R_plants"/>
</dbReference>
<sequence length="571" mass="65674">MDPLLPKAAGCLKKRSSSDAADPDLEDGFSWKENNRGNSSSATTLLAAHGQGSGAVDPGHEFHVFLSFRGPDIRKTFADVLYHKLIDVGVHTFLDSEKLHVGKEIGPELMREINQSKICIPIFTKCYASSKWCLQEVTEMMKLRKENPARVIIPIFIDVTPDEVQHQSGSYKEAFTNHEKNLELDPATVRGWRDALKEVPRLKGLELKIEADGKHGKFAQLVAGAVLRELRRAWRLNEDENLVGIDHPVKVVMEMLEKEMVGIWGAGGIGKTTLAKNVYNQIAYRFERCCFLGDVRKNSEKGDLPKLQEKLVSELLGQQNHHFTSTDEGTEFLKTRVGDKKALILLDDVDTIYQIEALTAHPNWFGEGSRILITTRDQGVLKYFTWCKIYDHKPLDKHQALQLFSKYAFRDDSPSIEFADLSKEIVDIIGRLPLTLKTTGSTLFTFRGKKDIWEDVKNKLKKEPLHEDVRKNLMISYEYLDDKQKMIFLEIACFFIGEDYKTLISMWRHWDLHPIYGIEVLKYKSLIQIDDENKIQMHDELRDLGRHIMWHHQVTMPVPRCRMLHSERITY</sequence>
<dbReference type="Proteomes" id="UP001345219">
    <property type="component" value="Chromosome 15"/>
</dbReference>
<dbReference type="InterPro" id="IPR002182">
    <property type="entry name" value="NB-ARC"/>
</dbReference>
<organism evidence="5 6">
    <name type="scientific">Trapa incisa</name>
    <dbReference type="NCBI Taxonomy" id="236973"/>
    <lineage>
        <taxon>Eukaryota</taxon>
        <taxon>Viridiplantae</taxon>
        <taxon>Streptophyta</taxon>
        <taxon>Embryophyta</taxon>
        <taxon>Tracheophyta</taxon>
        <taxon>Spermatophyta</taxon>
        <taxon>Magnoliopsida</taxon>
        <taxon>eudicotyledons</taxon>
        <taxon>Gunneridae</taxon>
        <taxon>Pentapetalae</taxon>
        <taxon>rosids</taxon>
        <taxon>malvids</taxon>
        <taxon>Myrtales</taxon>
        <taxon>Lythraceae</taxon>
        <taxon>Trapa</taxon>
    </lineage>
</organism>
<feature type="domain" description="TIR" evidence="4">
    <location>
        <begin position="60"/>
        <end position="226"/>
    </location>
</feature>
<evidence type="ECO:0000259" key="4">
    <source>
        <dbReference type="PROSITE" id="PS50104"/>
    </source>
</evidence>
<evidence type="ECO:0000256" key="2">
    <source>
        <dbReference type="ARBA" id="ARBA00022737"/>
    </source>
</evidence>
<dbReference type="SUPFAM" id="SSF52200">
    <property type="entry name" value="Toll/Interleukin receptor TIR domain"/>
    <property type="match status" value="1"/>
</dbReference>
<feature type="region of interest" description="Disordered" evidence="3">
    <location>
        <begin position="1"/>
        <end position="36"/>
    </location>
</feature>
<dbReference type="Pfam" id="PF00931">
    <property type="entry name" value="NB-ARC"/>
    <property type="match status" value="1"/>
</dbReference>
<reference evidence="5 6" key="1">
    <citation type="journal article" date="2023" name="Hortic Res">
        <title>Pangenome of water caltrop reveals structural variations and asymmetric subgenome divergence after allopolyploidization.</title>
        <authorList>
            <person name="Zhang X."/>
            <person name="Chen Y."/>
            <person name="Wang L."/>
            <person name="Yuan Y."/>
            <person name="Fang M."/>
            <person name="Shi L."/>
            <person name="Lu R."/>
            <person name="Comes H.P."/>
            <person name="Ma Y."/>
            <person name="Chen Y."/>
            <person name="Huang G."/>
            <person name="Zhou Y."/>
            <person name="Zheng Z."/>
            <person name="Qiu Y."/>
        </authorList>
    </citation>
    <scope>NUCLEOTIDE SEQUENCE [LARGE SCALE GENOMIC DNA]</scope>
    <source>
        <tissue evidence="5">Roots</tissue>
    </source>
</reference>
<dbReference type="Gene3D" id="3.40.50.10140">
    <property type="entry name" value="Toll/interleukin-1 receptor homology (TIR) domain"/>
    <property type="match status" value="1"/>
</dbReference>
<keyword evidence="2" id="KW-0677">Repeat</keyword>
<dbReference type="GO" id="GO:0007165">
    <property type="term" value="P:signal transduction"/>
    <property type="evidence" value="ECO:0007669"/>
    <property type="project" value="InterPro"/>
</dbReference>